<dbReference type="Proteomes" id="UP000037069">
    <property type="component" value="Unassembled WGS sequence"/>
</dbReference>
<keyword evidence="2" id="KW-1185">Reference proteome</keyword>
<dbReference type="AlphaFoldDB" id="A0A0L0CPX2"/>
<evidence type="ECO:0000313" key="2">
    <source>
        <dbReference type="Proteomes" id="UP000037069"/>
    </source>
</evidence>
<organism evidence="1 2">
    <name type="scientific">Lucilia cuprina</name>
    <name type="common">Green bottle fly</name>
    <name type="synonym">Australian sheep blowfly</name>
    <dbReference type="NCBI Taxonomy" id="7375"/>
    <lineage>
        <taxon>Eukaryota</taxon>
        <taxon>Metazoa</taxon>
        <taxon>Ecdysozoa</taxon>
        <taxon>Arthropoda</taxon>
        <taxon>Hexapoda</taxon>
        <taxon>Insecta</taxon>
        <taxon>Pterygota</taxon>
        <taxon>Neoptera</taxon>
        <taxon>Endopterygota</taxon>
        <taxon>Diptera</taxon>
        <taxon>Brachycera</taxon>
        <taxon>Muscomorpha</taxon>
        <taxon>Oestroidea</taxon>
        <taxon>Calliphoridae</taxon>
        <taxon>Luciliinae</taxon>
        <taxon>Lucilia</taxon>
    </lineage>
</organism>
<reference evidence="1 2" key="1">
    <citation type="journal article" date="2015" name="Nat. Commun.">
        <title>Lucilia cuprina genome unlocks parasitic fly biology to underpin future interventions.</title>
        <authorList>
            <person name="Anstead C.A."/>
            <person name="Korhonen P.K."/>
            <person name="Young N.D."/>
            <person name="Hall R.S."/>
            <person name="Jex A.R."/>
            <person name="Murali S.C."/>
            <person name="Hughes D.S."/>
            <person name="Lee S.F."/>
            <person name="Perry T."/>
            <person name="Stroehlein A.J."/>
            <person name="Ansell B.R."/>
            <person name="Breugelmans B."/>
            <person name="Hofmann A."/>
            <person name="Qu J."/>
            <person name="Dugan S."/>
            <person name="Lee S.L."/>
            <person name="Chao H."/>
            <person name="Dinh H."/>
            <person name="Han Y."/>
            <person name="Doddapaneni H.V."/>
            <person name="Worley K.C."/>
            <person name="Muzny D.M."/>
            <person name="Ioannidis P."/>
            <person name="Waterhouse R.M."/>
            <person name="Zdobnov E.M."/>
            <person name="James P.J."/>
            <person name="Bagnall N.H."/>
            <person name="Kotze A.C."/>
            <person name="Gibbs R.A."/>
            <person name="Richards S."/>
            <person name="Batterham P."/>
            <person name="Gasser R.B."/>
        </authorList>
    </citation>
    <scope>NUCLEOTIDE SEQUENCE [LARGE SCALE GENOMIC DNA]</scope>
    <source>
        <strain evidence="1 2">LS</strain>
        <tissue evidence="1">Full body</tissue>
    </source>
</reference>
<gene>
    <name evidence="1" type="ORF">FF38_05985</name>
</gene>
<sequence>MGAEYCADSMTVINRTTKAPENNPTLKVVQGLCCSPKGGTLNLFIAFCRSPPSISCTFD</sequence>
<name>A0A0L0CPX2_LUCCU</name>
<evidence type="ECO:0000313" key="1">
    <source>
        <dbReference type="EMBL" id="KNC34316.1"/>
    </source>
</evidence>
<accession>A0A0L0CPX2</accession>
<protein>
    <submittedName>
        <fullName evidence="1">Uncharacterized protein</fullName>
    </submittedName>
</protein>
<dbReference type="EMBL" id="JRES01000080">
    <property type="protein sequence ID" value="KNC34316.1"/>
    <property type="molecule type" value="Genomic_DNA"/>
</dbReference>
<proteinExistence type="predicted"/>
<comment type="caution">
    <text evidence="1">The sequence shown here is derived from an EMBL/GenBank/DDBJ whole genome shotgun (WGS) entry which is preliminary data.</text>
</comment>